<dbReference type="AlphaFoldDB" id="A0A834YRR0"/>
<name>A0A834YRR0_TETSI</name>
<proteinExistence type="predicted"/>
<dbReference type="EMBL" id="JABCRI010000016">
    <property type="protein sequence ID" value="KAF8391980.1"/>
    <property type="molecule type" value="Genomic_DNA"/>
</dbReference>
<accession>A0A834YRR0</accession>
<comment type="caution">
    <text evidence="1">The sequence shown here is derived from an EMBL/GenBank/DDBJ whole genome shotgun (WGS) entry which is preliminary data.</text>
</comment>
<gene>
    <name evidence="1" type="ORF">HHK36_022320</name>
</gene>
<protein>
    <submittedName>
        <fullName evidence="1">Uncharacterized protein</fullName>
    </submittedName>
</protein>
<evidence type="ECO:0000313" key="2">
    <source>
        <dbReference type="Proteomes" id="UP000655225"/>
    </source>
</evidence>
<evidence type="ECO:0000313" key="1">
    <source>
        <dbReference type="EMBL" id="KAF8391980.1"/>
    </source>
</evidence>
<keyword evidence="2" id="KW-1185">Reference proteome</keyword>
<organism evidence="1 2">
    <name type="scientific">Tetracentron sinense</name>
    <name type="common">Spur-leaf</name>
    <dbReference type="NCBI Taxonomy" id="13715"/>
    <lineage>
        <taxon>Eukaryota</taxon>
        <taxon>Viridiplantae</taxon>
        <taxon>Streptophyta</taxon>
        <taxon>Embryophyta</taxon>
        <taxon>Tracheophyta</taxon>
        <taxon>Spermatophyta</taxon>
        <taxon>Magnoliopsida</taxon>
        <taxon>Trochodendrales</taxon>
        <taxon>Trochodendraceae</taxon>
        <taxon>Tetracentron</taxon>
    </lineage>
</organism>
<reference evidence="1 2" key="1">
    <citation type="submission" date="2020-04" db="EMBL/GenBank/DDBJ databases">
        <title>Plant Genome Project.</title>
        <authorList>
            <person name="Zhang R.-G."/>
        </authorList>
    </citation>
    <scope>NUCLEOTIDE SEQUENCE [LARGE SCALE GENOMIC DNA]</scope>
    <source>
        <strain evidence="1">YNK0</strain>
        <tissue evidence="1">Leaf</tissue>
    </source>
</reference>
<sequence length="67" mass="7697">MSALLLQLGYLGLFRHCSMQISSIIISIAGRTTKSSSYQLEFVFNYIWEARDSKQHVWICIWLITGA</sequence>
<dbReference type="Proteomes" id="UP000655225">
    <property type="component" value="Unassembled WGS sequence"/>
</dbReference>